<feature type="region of interest" description="Disordered" evidence="1">
    <location>
        <begin position="1"/>
        <end position="63"/>
    </location>
</feature>
<proteinExistence type="predicted"/>
<evidence type="ECO:0000256" key="1">
    <source>
        <dbReference type="SAM" id="MobiDB-lite"/>
    </source>
</evidence>
<dbReference type="Proteomes" id="UP000190322">
    <property type="component" value="Unassembled WGS sequence"/>
</dbReference>
<protein>
    <submittedName>
        <fullName evidence="2">Uncharacterized protein</fullName>
    </submittedName>
</protein>
<gene>
    <name evidence="2" type="ORF">B0180_10015</name>
</gene>
<name>A0A1S9ZF21_9GAMM</name>
<comment type="caution">
    <text evidence="2">The sequence shown here is derived from an EMBL/GenBank/DDBJ whole genome shotgun (WGS) entry which is preliminary data.</text>
</comment>
<dbReference type="EMBL" id="MUXT01000017">
    <property type="protein sequence ID" value="OOR82064.1"/>
    <property type="molecule type" value="Genomic_DNA"/>
</dbReference>
<sequence length="63" mass="7289">MIAIYGDDFGRKTTHSPETRSQAPQRENTSHDYDFGRKTTHSPETRSQAPQRENTSHDYDFGM</sequence>
<evidence type="ECO:0000313" key="3">
    <source>
        <dbReference type="Proteomes" id="UP000190322"/>
    </source>
</evidence>
<evidence type="ECO:0000313" key="2">
    <source>
        <dbReference type="EMBL" id="OOR82064.1"/>
    </source>
</evidence>
<reference evidence="2 3" key="1">
    <citation type="submission" date="2017-02" db="EMBL/GenBank/DDBJ databases">
        <title>Draft genome sequence of Moraxella canis CCUG 8415A type strain.</title>
        <authorList>
            <person name="Engstrom-Jakobsson H."/>
            <person name="Salva-Serra F."/>
            <person name="Thorell K."/>
            <person name="Gonzales-Siles L."/>
            <person name="Karlsson R."/>
            <person name="Boulund F."/>
            <person name="Engstrand L."/>
            <person name="Moore E."/>
        </authorList>
    </citation>
    <scope>NUCLEOTIDE SEQUENCE [LARGE SCALE GENOMIC DNA]</scope>
    <source>
        <strain evidence="2 3">CCUG 8415A</strain>
    </source>
</reference>
<feature type="compositionally biased region" description="Basic and acidic residues" evidence="1">
    <location>
        <begin position="28"/>
        <end position="44"/>
    </location>
</feature>
<accession>A0A1S9ZF21</accession>
<feature type="compositionally biased region" description="Basic and acidic residues" evidence="1">
    <location>
        <begin position="54"/>
        <end position="63"/>
    </location>
</feature>
<organism evidence="2 3">
    <name type="scientific">Moraxella canis</name>
    <dbReference type="NCBI Taxonomy" id="90239"/>
    <lineage>
        <taxon>Bacteria</taxon>
        <taxon>Pseudomonadati</taxon>
        <taxon>Pseudomonadota</taxon>
        <taxon>Gammaproteobacteria</taxon>
        <taxon>Moraxellales</taxon>
        <taxon>Moraxellaceae</taxon>
        <taxon>Moraxella</taxon>
    </lineage>
</organism>
<dbReference type="AlphaFoldDB" id="A0A1S9ZF21"/>
<feature type="compositionally biased region" description="Basic and acidic residues" evidence="1">
    <location>
        <begin position="8"/>
        <end position="18"/>
    </location>
</feature>